<dbReference type="PANTHER" id="PTHR42872">
    <property type="entry name" value="PROTEIN-GLUTAMATE METHYLESTERASE/PROTEIN-GLUTAMINE GLUTAMINASE"/>
    <property type="match status" value="1"/>
</dbReference>
<reference evidence="6 7" key="1">
    <citation type="journal article" date="2016" name="Int. J. Syst. Evol. Microbiol.">
        <title>Proposal of Mucilaginibacter phyllosphaerae sp. nov. isolated from the phyllosphere of Galium album.</title>
        <authorList>
            <person name="Aydogan E.L."/>
            <person name="Busse H.J."/>
            <person name="Moser G."/>
            <person name="Muller C."/>
            <person name="Kampfer P."/>
            <person name="Glaeser S.P."/>
        </authorList>
    </citation>
    <scope>NUCLEOTIDE SEQUENCE [LARGE SCALE GENOMIC DNA]</scope>
    <source>
        <strain evidence="6 7">PP-F2FG21</strain>
    </source>
</reference>
<dbReference type="GO" id="GO:0005737">
    <property type="term" value="C:cytoplasm"/>
    <property type="evidence" value="ECO:0007669"/>
    <property type="project" value="InterPro"/>
</dbReference>
<feature type="active site" evidence="4">
    <location>
        <position position="48"/>
    </location>
</feature>
<gene>
    <name evidence="6" type="ORF">E2R65_00385</name>
</gene>
<feature type="domain" description="CheB-type methylesterase" evidence="5">
    <location>
        <begin position="36"/>
        <end position="223"/>
    </location>
</feature>
<dbReference type="EC" id="3.1.1.61" evidence="2"/>
<dbReference type="PROSITE" id="PS50122">
    <property type="entry name" value="CHEB"/>
    <property type="match status" value="1"/>
</dbReference>
<dbReference type="Pfam" id="PF01339">
    <property type="entry name" value="CheB_methylest"/>
    <property type="match status" value="1"/>
</dbReference>
<dbReference type="CDD" id="cd16433">
    <property type="entry name" value="CheB"/>
    <property type="match status" value="1"/>
</dbReference>
<evidence type="ECO:0000256" key="1">
    <source>
        <dbReference type="ARBA" id="ARBA00022801"/>
    </source>
</evidence>
<dbReference type="SUPFAM" id="SSF52738">
    <property type="entry name" value="Methylesterase CheB, C-terminal domain"/>
    <property type="match status" value="1"/>
</dbReference>
<sequence>MKKRSDQKLSGKNSRSLIKRKTYTKKLALNDHIRQQWAQSKILLLGGSAGSFKLLFRLVKILPKNLGKSVIIVIHRKKNFFSEIEKLFSENSRMLLTAISDKEPIRENTIYIAPANYHTLVENEGFFSLDVSEPVWYSKPSIDVTFESVAEVYKQHVTAVLFSGANQDGAEGLLKLRREGALTIAQDPQDAEMVEMPQSAIDINAAEYVLRTTEIFELLESNA</sequence>
<accession>A0A4Y8AHU2</accession>
<comment type="caution">
    <text evidence="6">The sequence shown here is derived from an EMBL/GenBank/DDBJ whole genome shotgun (WGS) entry which is preliminary data.</text>
</comment>
<evidence type="ECO:0000256" key="2">
    <source>
        <dbReference type="ARBA" id="ARBA00039140"/>
    </source>
</evidence>
<dbReference type="InterPro" id="IPR035909">
    <property type="entry name" value="CheB_C"/>
</dbReference>
<feature type="active site" evidence="4">
    <location>
        <position position="75"/>
    </location>
</feature>
<dbReference type="InterPro" id="IPR000673">
    <property type="entry name" value="Sig_transdc_resp-reg_Me-estase"/>
</dbReference>
<organism evidence="6 7">
    <name type="scientific">Mucilaginibacter phyllosphaerae</name>
    <dbReference type="NCBI Taxonomy" id="1812349"/>
    <lineage>
        <taxon>Bacteria</taxon>
        <taxon>Pseudomonadati</taxon>
        <taxon>Bacteroidota</taxon>
        <taxon>Sphingobacteriia</taxon>
        <taxon>Sphingobacteriales</taxon>
        <taxon>Sphingobacteriaceae</taxon>
        <taxon>Mucilaginibacter</taxon>
    </lineage>
</organism>
<dbReference type="PANTHER" id="PTHR42872:SF3">
    <property type="entry name" value="PROTEIN-GLUTAMATE METHYLESTERASE_PROTEIN-GLUTAMINE GLUTAMINASE 1"/>
    <property type="match status" value="1"/>
</dbReference>
<evidence type="ECO:0000313" key="6">
    <source>
        <dbReference type="EMBL" id="TEW68656.1"/>
    </source>
</evidence>
<dbReference type="EMBL" id="SNQG01000001">
    <property type="protein sequence ID" value="TEW68656.1"/>
    <property type="molecule type" value="Genomic_DNA"/>
</dbReference>
<dbReference type="Gene3D" id="3.40.50.180">
    <property type="entry name" value="Methylesterase CheB, C-terminal domain"/>
    <property type="match status" value="1"/>
</dbReference>
<evidence type="ECO:0000259" key="5">
    <source>
        <dbReference type="PROSITE" id="PS50122"/>
    </source>
</evidence>
<evidence type="ECO:0000256" key="3">
    <source>
        <dbReference type="ARBA" id="ARBA00048267"/>
    </source>
</evidence>
<evidence type="ECO:0000256" key="4">
    <source>
        <dbReference type="PROSITE-ProRule" id="PRU00050"/>
    </source>
</evidence>
<dbReference type="GO" id="GO:0006935">
    <property type="term" value="P:chemotaxis"/>
    <property type="evidence" value="ECO:0007669"/>
    <property type="project" value="UniProtKB-UniRule"/>
</dbReference>
<dbReference type="GO" id="GO:0000156">
    <property type="term" value="F:phosphorelay response regulator activity"/>
    <property type="evidence" value="ECO:0007669"/>
    <property type="project" value="InterPro"/>
</dbReference>
<dbReference type="AlphaFoldDB" id="A0A4Y8AHU2"/>
<keyword evidence="4" id="KW-0145">Chemotaxis</keyword>
<keyword evidence="1 4" id="KW-0378">Hydrolase</keyword>
<proteinExistence type="predicted"/>
<evidence type="ECO:0000313" key="7">
    <source>
        <dbReference type="Proteomes" id="UP000297248"/>
    </source>
</evidence>
<feature type="active site" evidence="4">
    <location>
        <position position="168"/>
    </location>
</feature>
<dbReference type="Proteomes" id="UP000297248">
    <property type="component" value="Unassembled WGS sequence"/>
</dbReference>
<dbReference type="GO" id="GO:0008984">
    <property type="term" value="F:protein-glutamate methylesterase activity"/>
    <property type="evidence" value="ECO:0007669"/>
    <property type="project" value="UniProtKB-EC"/>
</dbReference>
<comment type="catalytic activity">
    <reaction evidence="3">
        <text>[protein]-L-glutamate 5-O-methyl ester + H2O = L-glutamyl-[protein] + methanol + H(+)</text>
        <dbReference type="Rhea" id="RHEA:23236"/>
        <dbReference type="Rhea" id="RHEA-COMP:10208"/>
        <dbReference type="Rhea" id="RHEA-COMP:10311"/>
        <dbReference type="ChEBI" id="CHEBI:15377"/>
        <dbReference type="ChEBI" id="CHEBI:15378"/>
        <dbReference type="ChEBI" id="CHEBI:17790"/>
        <dbReference type="ChEBI" id="CHEBI:29973"/>
        <dbReference type="ChEBI" id="CHEBI:82795"/>
        <dbReference type="EC" id="3.1.1.61"/>
    </reaction>
</comment>
<name>A0A4Y8AHU2_9SPHI</name>
<protein>
    <recommendedName>
        <fullName evidence="2">protein-glutamate methylesterase</fullName>
        <ecNumber evidence="2">3.1.1.61</ecNumber>
    </recommendedName>
</protein>